<evidence type="ECO:0000313" key="2">
    <source>
        <dbReference type="EMBL" id="EGK72293.1"/>
    </source>
</evidence>
<organism evidence="2 3">
    <name type="scientific">Methyloversatilis universalis (strain ATCC BAA-1314 / DSM 25237 / JCM 13912 / CCUG 52030 / FAM5)</name>
    <dbReference type="NCBI Taxonomy" id="1000565"/>
    <lineage>
        <taxon>Bacteria</taxon>
        <taxon>Pseudomonadati</taxon>
        <taxon>Pseudomonadota</taxon>
        <taxon>Betaproteobacteria</taxon>
        <taxon>Nitrosomonadales</taxon>
        <taxon>Sterolibacteriaceae</taxon>
        <taxon>Methyloversatilis</taxon>
    </lineage>
</organism>
<name>F5RAS2_METUF</name>
<protein>
    <submittedName>
        <fullName evidence="2">Hemin uptake protein hemP</fullName>
    </submittedName>
</protein>
<accession>F5RAS2</accession>
<dbReference type="Gene3D" id="2.10.70.10">
    <property type="entry name" value="Complement Module, domain 1"/>
    <property type="match status" value="1"/>
</dbReference>
<proteinExistence type="predicted"/>
<comment type="caution">
    <text evidence="2">The sequence shown here is derived from an EMBL/GenBank/DDBJ whole genome shotgun (WGS) entry which is preliminary data.</text>
</comment>
<dbReference type="Pfam" id="PF10636">
    <property type="entry name" value="hemP"/>
    <property type="match status" value="1"/>
</dbReference>
<dbReference type="RefSeq" id="WP_008060188.1">
    <property type="nucleotide sequence ID" value="NZ_AFHG01000041.1"/>
</dbReference>
<evidence type="ECO:0000313" key="3">
    <source>
        <dbReference type="Proteomes" id="UP000005019"/>
    </source>
</evidence>
<feature type="region of interest" description="Disordered" evidence="1">
    <location>
        <begin position="1"/>
        <end position="23"/>
    </location>
</feature>
<dbReference type="OrthoDB" id="5348353at2"/>
<reference evidence="2 3" key="1">
    <citation type="journal article" date="2011" name="J. Bacteriol.">
        <title>Genome sequence of Methyloversatilis universalis FAM5T, a methylotrophic representative of the order Rhodocyclales.</title>
        <authorList>
            <person name="Kittichotirat W."/>
            <person name="Good N.M."/>
            <person name="Hall R."/>
            <person name="Bringel F."/>
            <person name="Lajus A."/>
            <person name="Medigue C."/>
            <person name="Smalley N.E."/>
            <person name="Beck D."/>
            <person name="Bumgarner R."/>
            <person name="Vuilleumier S."/>
            <person name="Kalyuzhnaya M.G."/>
        </authorList>
    </citation>
    <scope>NUCLEOTIDE SEQUENCE [LARGE SCALE GENOMIC DNA]</scope>
    <source>
        <strain evidence="3">ATCC BAA-1314 / JCM 13912 / FAM5</strain>
    </source>
</reference>
<dbReference type="EMBL" id="AFHG01000041">
    <property type="protein sequence ID" value="EGK72293.1"/>
    <property type="molecule type" value="Genomic_DNA"/>
</dbReference>
<gene>
    <name evidence="2" type="ORF">METUNv1_01409</name>
</gene>
<sequence length="61" mass="6627">MSQPSSTQVTVPSPRPAADLVQRPALDSTTLLAGQKQVAIRHGDELYSLRLTRNGKLILTK</sequence>
<dbReference type="Proteomes" id="UP000005019">
    <property type="component" value="Unassembled WGS sequence"/>
</dbReference>
<dbReference type="AlphaFoldDB" id="F5RAS2"/>
<evidence type="ECO:0000256" key="1">
    <source>
        <dbReference type="SAM" id="MobiDB-lite"/>
    </source>
</evidence>
<keyword evidence="3" id="KW-1185">Reference proteome</keyword>
<dbReference type="InterPro" id="IPR019600">
    <property type="entry name" value="Hemin_uptake_protein_HemP"/>
</dbReference>
<dbReference type="STRING" id="1000565.METUNv1_01409"/>
<feature type="compositionally biased region" description="Polar residues" evidence="1">
    <location>
        <begin position="1"/>
        <end position="11"/>
    </location>
</feature>